<dbReference type="STRING" id="293826.Amet_0658"/>
<name>A6TL15_ALKMQ</name>
<gene>
    <name evidence="2" type="ordered locus">Amet_0658</name>
</gene>
<evidence type="ECO:0008006" key="4">
    <source>
        <dbReference type="Google" id="ProtNLM"/>
    </source>
</evidence>
<evidence type="ECO:0000313" key="3">
    <source>
        <dbReference type="Proteomes" id="UP000001572"/>
    </source>
</evidence>
<reference evidence="3" key="1">
    <citation type="journal article" date="2016" name="Genome Announc.">
        <title>Complete genome sequence of Alkaliphilus metalliredigens strain QYMF, an alkaliphilic and metal-reducing bacterium isolated from borax-contaminated leachate ponds.</title>
        <authorList>
            <person name="Hwang C."/>
            <person name="Copeland A."/>
            <person name="Lucas S."/>
            <person name="Lapidus A."/>
            <person name="Barry K."/>
            <person name="Detter J.C."/>
            <person name="Glavina Del Rio T."/>
            <person name="Hammon N."/>
            <person name="Israni S."/>
            <person name="Dalin E."/>
            <person name="Tice H."/>
            <person name="Pitluck S."/>
            <person name="Chertkov O."/>
            <person name="Brettin T."/>
            <person name="Bruce D."/>
            <person name="Han C."/>
            <person name="Schmutz J."/>
            <person name="Larimer F."/>
            <person name="Land M.L."/>
            <person name="Hauser L."/>
            <person name="Kyrpides N."/>
            <person name="Mikhailova N."/>
            <person name="Ye Q."/>
            <person name="Zhou J."/>
            <person name="Richardson P."/>
            <person name="Fields M.W."/>
        </authorList>
    </citation>
    <scope>NUCLEOTIDE SEQUENCE [LARGE SCALE GENOMIC DNA]</scope>
    <source>
        <strain evidence="3">QYMF</strain>
    </source>
</reference>
<keyword evidence="3" id="KW-1185">Reference proteome</keyword>
<evidence type="ECO:0000256" key="1">
    <source>
        <dbReference type="SAM" id="Phobius"/>
    </source>
</evidence>
<evidence type="ECO:0000313" key="2">
    <source>
        <dbReference type="EMBL" id="ABR46883.1"/>
    </source>
</evidence>
<dbReference type="HOGENOM" id="CLU_2408512_0_0_9"/>
<keyword evidence="1" id="KW-0472">Membrane</keyword>
<dbReference type="KEGG" id="amt:Amet_0658"/>
<accession>A6TL15</accession>
<dbReference type="eggNOG" id="COG3350">
    <property type="taxonomic scope" value="Bacteria"/>
</dbReference>
<sequence>MDFMMSMVRIMVIFYMVRMIFSAFSRRKNGRAEVEKEKDAAHINRVTEEQQEKTAIETVYDKVCDVYLPKDKAYQVVEQEGTQYFCSWDCRQQYIHQKN</sequence>
<protein>
    <recommendedName>
        <fullName evidence="4">TRASH domain-containing protein</fullName>
    </recommendedName>
</protein>
<dbReference type="OrthoDB" id="9809270at2"/>
<proteinExistence type="predicted"/>
<dbReference type="EMBL" id="CP000724">
    <property type="protein sequence ID" value="ABR46883.1"/>
    <property type="molecule type" value="Genomic_DNA"/>
</dbReference>
<keyword evidence="1" id="KW-0812">Transmembrane</keyword>
<dbReference type="RefSeq" id="WP_011971791.1">
    <property type="nucleotide sequence ID" value="NC_009633.1"/>
</dbReference>
<dbReference type="Proteomes" id="UP000001572">
    <property type="component" value="Chromosome"/>
</dbReference>
<organism evidence="2 3">
    <name type="scientific">Alkaliphilus metalliredigens (strain QYMF)</name>
    <dbReference type="NCBI Taxonomy" id="293826"/>
    <lineage>
        <taxon>Bacteria</taxon>
        <taxon>Bacillati</taxon>
        <taxon>Bacillota</taxon>
        <taxon>Clostridia</taxon>
        <taxon>Peptostreptococcales</taxon>
        <taxon>Natronincolaceae</taxon>
        <taxon>Alkaliphilus</taxon>
    </lineage>
</organism>
<dbReference type="AlphaFoldDB" id="A6TL15"/>
<keyword evidence="1" id="KW-1133">Transmembrane helix</keyword>
<feature type="transmembrane region" description="Helical" evidence="1">
    <location>
        <begin position="6"/>
        <end position="24"/>
    </location>
</feature>